<evidence type="ECO:0000313" key="8">
    <source>
        <dbReference type="Proteomes" id="UP001564626"/>
    </source>
</evidence>
<dbReference type="PANTHER" id="PTHR13748">
    <property type="entry name" value="COBW-RELATED"/>
    <property type="match status" value="1"/>
</dbReference>
<dbReference type="InterPro" id="IPR036627">
    <property type="entry name" value="CobW-likC_sf"/>
</dbReference>
<evidence type="ECO:0000256" key="3">
    <source>
        <dbReference type="ARBA" id="ARBA00023186"/>
    </source>
</evidence>
<evidence type="ECO:0000256" key="4">
    <source>
        <dbReference type="ARBA" id="ARBA00034320"/>
    </source>
</evidence>
<dbReference type="RefSeq" id="WP_345363137.1">
    <property type="nucleotide sequence ID" value="NZ_BAABII010000009.1"/>
</dbReference>
<dbReference type="CDD" id="cd03112">
    <property type="entry name" value="CobW-like"/>
    <property type="match status" value="1"/>
</dbReference>
<keyword evidence="8" id="KW-1185">Reference proteome</keyword>
<dbReference type="EMBL" id="JBGEHV010000016">
    <property type="protein sequence ID" value="MEY8039959.1"/>
    <property type="molecule type" value="Genomic_DNA"/>
</dbReference>
<dbReference type="Pfam" id="PF07683">
    <property type="entry name" value="CobW_C"/>
    <property type="match status" value="1"/>
</dbReference>
<accession>A0ABV4CGQ2</accession>
<reference evidence="7 8" key="1">
    <citation type="submission" date="2024-08" db="EMBL/GenBank/DDBJ databases">
        <title>Genome mining of Saccharopolyspora cebuensis PGLac3 from Nigerian medicinal plant.</title>
        <authorList>
            <person name="Ezeobiora C.E."/>
            <person name="Igbokwe N.H."/>
            <person name="Amin D.H."/>
            <person name="Mendie U.E."/>
        </authorList>
    </citation>
    <scope>NUCLEOTIDE SEQUENCE [LARGE SCALE GENOMIC DNA]</scope>
    <source>
        <strain evidence="7 8">PGLac3</strain>
    </source>
</reference>
<protein>
    <submittedName>
        <fullName evidence="7">CobW family GTP-binding protein</fullName>
    </submittedName>
</protein>
<gene>
    <name evidence="7" type="ORF">AB8O55_11180</name>
</gene>
<dbReference type="InterPro" id="IPR051316">
    <property type="entry name" value="Zinc-reg_GTPase_activator"/>
</dbReference>
<dbReference type="InterPro" id="IPR003495">
    <property type="entry name" value="CobW/HypB/UreG_nucleotide-bd"/>
</dbReference>
<comment type="catalytic activity">
    <reaction evidence="5">
        <text>GTP + H2O = GDP + phosphate + H(+)</text>
        <dbReference type="Rhea" id="RHEA:19669"/>
        <dbReference type="ChEBI" id="CHEBI:15377"/>
        <dbReference type="ChEBI" id="CHEBI:15378"/>
        <dbReference type="ChEBI" id="CHEBI:37565"/>
        <dbReference type="ChEBI" id="CHEBI:43474"/>
        <dbReference type="ChEBI" id="CHEBI:58189"/>
    </reaction>
    <physiologicalReaction direction="left-to-right" evidence="5">
        <dbReference type="Rhea" id="RHEA:19670"/>
    </physiologicalReaction>
</comment>
<proteinExistence type="inferred from homology"/>
<dbReference type="PANTHER" id="PTHR13748:SF62">
    <property type="entry name" value="COBW DOMAIN-CONTAINING PROTEIN"/>
    <property type="match status" value="1"/>
</dbReference>
<evidence type="ECO:0000256" key="2">
    <source>
        <dbReference type="ARBA" id="ARBA00022801"/>
    </source>
</evidence>
<evidence type="ECO:0000259" key="6">
    <source>
        <dbReference type="SMART" id="SM00833"/>
    </source>
</evidence>
<dbReference type="Pfam" id="PF02492">
    <property type="entry name" value="cobW"/>
    <property type="match status" value="1"/>
</dbReference>
<name>A0ABV4CGQ2_9PSEU</name>
<dbReference type="Gene3D" id="3.40.50.300">
    <property type="entry name" value="P-loop containing nucleotide triphosphate hydrolases"/>
    <property type="match status" value="1"/>
</dbReference>
<evidence type="ECO:0000313" key="7">
    <source>
        <dbReference type="EMBL" id="MEY8039959.1"/>
    </source>
</evidence>
<evidence type="ECO:0000256" key="5">
    <source>
        <dbReference type="ARBA" id="ARBA00049117"/>
    </source>
</evidence>
<dbReference type="SUPFAM" id="SSF52540">
    <property type="entry name" value="P-loop containing nucleoside triphosphate hydrolases"/>
    <property type="match status" value="1"/>
</dbReference>
<dbReference type="InterPro" id="IPR027417">
    <property type="entry name" value="P-loop_NTPase"/>
</dbReference>
<feature type="domain" description="CobW C-terminal" evidence="6">
    <location>
        <begin position="220"/>
        <end position="308"/>
    </location>
</feature>
<comment type="similarity">
    <text evidence="4">Belongs to the SIMIBI class G3E GTPase family. ZNG1 subfamily.</text>
</comment>
<sequence>MSRKKVPVLVVAGFLGAGKTTLLNHLLRHPRGARIGVVVNDFGKIGIDAMSVAGQVDAAVSLSNGCLCCAVDPEGLDEMLGRLTRRPIDVVVVESSGLADPRVLIKMLLNSTDERISYGGLVEVVDAAEFATTRRDHPELDGHLRFADLVLLNKADRAADLDGVLRLVRELAGGTPVLPTSHGRVDPELLVDARAAPVAQQLSFDELLADDEDDHPHAAYQSVEFSTAEPLHPRRFMRFLDERPAGVYRMKGFVHFGPADPRAFSVHTVGNFVRFAATRRPATPGTHLVLIGAGIDADRLHADLAACRGVPDDTDEHAMLDVLRYLR</sequence>
<organism evidence="7 8">
    <name type="scientific">Saccharopolyspora cebuensis</name>
    <dbReference type="NCBI Taxonomy" id="418759"/>
    <lineage>
        <taxon>Bacteria</taxon>
        <taxon>Bacillati</taxon>
        <taxon>Actinomycetota</taxon>
        <taxon>Actinomycetes</taxon>
        <taxon>Pseudonocardiales</taxon>
        <taxon>Pseudonocardiaceae</taxon>
        <taxon>Saccharopolyspora</taxon>
    </lineage>
</organism>
<dbReference type="SMART" id="SM00833">
    <property type="entry name" value="CobW_C"/>
    <property type="match status" value="1"/>
</dbReference>
<dbReference type="Gene3D" id="3.30.1220.10">
    <property type="entry name" value="CobW-like, C-terminal domain"/>
    <property type="match status" value="1"/>
</dbReference>
<keyword evidence="3" id="KW-0143">Chaperone</keyword>
<keyword evidence="2" id="KW-0378">Hydrolase</keyword>
<dbReference type="Proteomes" id="UP001564626">
    <property type="component" value="Unassembled WGS sequence"/>
</dbReference>
<comment type="caution">
    <text evidence="7">The sequence shown here is derived from an EMBL/GenBank/DDBJ whole genome shotgun (WGS) entry which is preliminary data.</text>
</comment>
<evidence type="ECO:0000256" key="1">
    <source>
        <dbReference type="ARBA" id="ARBA00022741"/>
    </source>
</evidence>
<dbReference type="InterPro" id="IPR011629">
    <property type="entry name" value="CobW-like_C"/>
</dbReference>
<keyword evidence="1" id="KW-0547">Nucleotide-binding</keyword>
<dbReference type="SUPFAM" id="SSF90002">
    <property type="entry name" value="Hypothetical protein YjiA, C-terminal domain"/>
    <property type="match status" value="1"/>
</dbReference>